<dbReference type="PANTHER" id="PTHR43479">
    <property type="entry name" value="ACREF/ENVCD OPERON REPRESSOR-RELATED"/>
    <property type="match status" value="1"/>
</dbReference>
<dbReference type="InterPro" id="IPR039532">
    <property type="entry name" value="TetR_C_Firmicutes"/>
</dbReference>
<dbReference type="Gene3D" id="1.10.357.10">
    <property type="entry name" value="Tetracycline Repressor, domain 2"/>
    <property type="match status" value="1"/>
</dbReference>
<sequence>MDQLDRRTKRTRQAIKTAFVSLILEKGYEAVTIQDIAQRADYNRGTFYNHYLGKEELLREIRDEFLSGFANTLLAPYEGMDRVEATKIYPSSLQLFAHIEKHKDVFMALHAVDKSIYFEMNHKLRESMRRDMHIEMEETDPPIDYEIMLSYQMSATIGMVMYWAETNFKYSAGYMAEQLFTLVNARIHHIEFKR</sequence>
<dbReference type="EMBL" id="CP069127">
    <property type="protein sequence ID" value="QRG69022.1"/>
    <property type="molecule type" value="Genomic_DNA"/>
</dbReference>
<accession>A0ABX7FUQ0</accession>
<keyword evidence="1 2" id="KW-0238">DNA-binding</keyword>
<dbReference type="RefSeq" id="WP_203356019.1">
    <property type="nucleotide sequence ID" value="NZ_CP069127.1"/>
</dbReference>
<dbReference type="Pfam" id="PF00440">
    <property type="entry name" value="TetR_N"/>
    <property type="match status" value="1"/>
</dbReference>
<dbReference type="PROSITE" id="PS50977">
    <property type="entry name" value="HTH_TETR_2"/>
    <property type="match status" value="1"/>
</dbReference>
<dbReference type="InterPro" id="IPR050624">
    <property type="entry name" value="HTH-type_Tx_Regulator"/>
</dbReference>
<dbReference type="PRINTS" id="PR00455">
    <property type="entry name" value="HTHTETR"/>
</dbReference>
<evidence type="ECO:0000313" key="5">
    <source>
        <dbReference type="Proteomes" id="UP000596248"/>
    </source>
</evidence>
<reference evidence="4 5" key="1">
    <citation type="submission" date="2021-01" db="EMBL/GenBank/DDBJ databases">
        <title>Identification of strong promoters based on the transcriptome of Brevibacillus choshinensis.</title>
        <authorList>
            <person name="Yao D."/>
            <person name="Zhang K."/>
            <person name="Wu J."/>
        </authorList>
    </citation>
    <scope>NUCLEOTIDE SEQUENCE [LARGE SCALE GENOMIC DNA]</scope>
    <source>
        <strain evidence="4 5">HPD31-SP3</strain>
    </source>
</reference>
<name>A0ABX7FUQ0_BRECH</name>
<protein>
    <submittedName>
        <fullName evidence="4">TetR/AcrR family transcriptional regulator</fullName>
    </submittedName>
</protein>
<dbReference type="InterPro" id="IPR009057">
    <property type="entry name" value="Homeodomain-like_sf"/>
</dbReference>
<feature type="DNA-binding region" description="H-T-H motif" evidence="2">
    <location>
        <begin position="32"/>
        <end position="51"/>
    </location>
</feature>
<organism evidence="4 5">
    <name type="scientific">Brevibacillus choshinensis</name>
    <dbReference type="NCBI Taxonomy" id="54911"/>
    <lineage>
        <taxon>Bacteria</taxon>
        <taxon>Bacillati</taxon>
        <taxon>Bacillota</taxon>
        <taxon>Bacilli</taxon>
        <taxon>Bacillales</taxon>
        <taxon>Paenibacillaceae</taxon>
        <taxon>Brevibacillus</taxon>
    </lineage>
</organism>
<feature type="domain" description="HTH tetR-type" evidence="3">
    <location>
        <begin position="9"/>
        <end position="69"/>
    </location>
</feature>
<proteinExistence type="predicted"/>
<dbReference type="Pfam" id="PF14278">
    <property type="entry name" value="TetR_C_8"/>
    <property type="match status" value="1"/>
</dbReference>
<evidence type="ECO:0000256" key="2">
    <source>
        <dbReference type="PROSITE-ProRule" id="PRU00335"/>
    </source>
</evidence>
<dbReference type="Proteomes" id="UP000596248">
    <property type="component" value="Chromosome"/>
</dbReference>
<dbReference type="SUPFAM" id="SSF46689">
    <property type="entry name" value="Homeodomain-like"/>
    <property type="match status" value="1"/>
</dbReference>
<dbReference type="PANTHER" id="PTHR43479:SF23">
    <property type="entry name" value="HTH TETR-TYPE DOMAIN-CONTAINING PROTEIN"/>
    <property type="match status" value="1"/>
</dbReference>
<evidence type="ECO:0000256" key="1">
    <source>
        <dbReference type="ARBA" id="ARBA00023125"/>
    </source>
</evidence>
<dbReference type="InterPro" id="IPR001647">
    <property type="entry name" value="HTH_TetR"/>
</dbReference>
<keyword evidence="5" id="KW-1185">Reference proteome</keyword>
<evidence type="ECO:0000313" key="4">
    <source>
        <dbReference type="EMBL" id="QRG69022.1"/>
    </source>
</evidence>
<gene>
    <name evidence="4" type="ORF">JNE38_07745</name>
</gene>
<evidence type="ECO:0000259" key="3">
    <source>
        <dbReference type="PROSITE" id="PS50977"/>
    </source>
</evidence>